<dbReference type="Pfam" id="PF01619">
    <property type="entry name" value="Pro_dh"/>
    <property type="match status" value="1"/>
</dbReference>
<evidence type="ECO:0000259" key="7">
    <source>
        <dbReference type="Pfam" id="PF01619"/>
    </source>
</evidence>
<keyword evidence="4 5" id="KW-0642">Proline metabolism</keyword>
<keyword evidence="5" id="KW-0274">FAD</keyword>
<accession>A0A2T0FJX9</accession>
<organism evidence="8 9">
    <name type="scientific">Wickerhamiella sorbophila</name>
    <dbReference type="NCBI Taxonomy" id="45607"/>
    <lineage>
        <taxon>Eukaryota</taxon>
        <taxon>Fungi</taxon>
        <taxon>Dikarya</taxon>
        <taxon>Ascomycota</taxon>
        <taxon>Saccharomycotina</taxon>
        <taxon>Dipodascomycetes</taxon>
        <taxon>Dipodascales</taxon>
        <taxon>Trichomonascaceae</taxon>
        <taxon>Wickerhamiella</taxon>
    </lineage>
</organism>
<keyword evidence="5" id="KW-0285">Flavoprotein</keyword>
<dbReference type="GO" id="GO:0071949">
    <property type="term" value="F:FAD binding"/>
    <property type="evidence" value="ECO:0007669"/>
    <property type="project" value="TreeGrafter"/>
</dbReference>
<comment type="function">
    <text evidence="5">Converts proline to delta-1-pyrroline-5-carboxylate.</text>
</comment>
<dbReference type="InterPro" id="IPR029041">
    <property type="entry name" value="FAD-linked_oxidoreductase-like"/>
</dbReference>
<dbReference type="GO" id="GO:0005739">
    <property type="term" value="C:mitochondrion"/>
    <property type="evidence" value="ECO:0007669"/>
    <property type="project" value="TreeGrafter"/>
</dbReference>
<feature type="region of interest" description="Disordered" evidence="6">
    <location>
        <begin position="23"/>
        <end position="48"/>
    </location>
</feature>
<comment type="similarity">
    <text evidence="1 5">Belongs to the proline oxidase family.</text>
</comment>
<evidence type="ECO:0000313" key="9">
    <source>
        <dbReference type="Proteomes" id="UP000238350"/>
    </source>
</evidence>
<evidence type="ECO:0000256" key="3">
    <source>
        <dbReference type="ARBA" id="ARBA00023002"/>
    </source>
</evidence>
<dbReference type="InterPro" id="IPR015659">
    <property type="entry name" value="Proline_oxidase"/>
</dbReference>
<dbReference type="GO" id="GO:0004657">
    <property type="term" value="F:proline dehydrogenase activity"/>
    <property type="evidence" value="ECO:0007669"/>
    <property type="project" value="UniProtKB-EC"/>
</dbReference>
<evidence type="ECO:0000256" key="5">
    <source>
        <dbReference type="RuleBase" id="RU364054"/>
    </source>
</evidence>
<dbReference type="EMBL" id="NDIQ01000021">
    <property type="protein sequence ID" value="PRT55304.1"/>
    <property type="molecule type" value="Genomic_DNA"/>
</dbReference>
<dbReference type="EC" id="1.5.5.2" evidence="2 5"/>
<dbReference type="GO" id="GO:0010133">
    <property type="term" value="P:L-proline catabolic process to L-glutamate"/>
    <property type="evidence" value="ECO:0007669"/>
    <property type="project" value="TreeGrafter"/>
</dbReference>
<keyword evidence="3 5" id="KW-0560">Oxidoreductase</keyword>
<comment type="caution">
    <text evidence="8">The sequence shown here is derived from an EMBL/GenBank/DDBJ whole genome shotgun (WGS) entry which is preliminary data.</text>
</comment>
<comment type="catalytic activity">
    <reaction evidence="5">
        <text>L-proline + a quinone = (S)-1-pyrroline-5-carboxylate + a quinol + H(+)</text>
        <dbReference type="Rhea" id="RHEA:23784"/>
        <dbReference type="ChEBI" id="CHEBI:15378"/>
        <dbReference type="ChEBI" id="CHEBI:17388"/>
        <dbReference type="ChEBI" id="CHEBI:24646"/>
        <dbReference type="ChEBI" id="CHEBI:60039"/>
        <dbReference type="ChEBI" id="CHEBI:132124"/>
        <dbReference type="EC" id="1.5.5.2"/>
    </reaction>
</comment>
<dbReference type="SUPFAM" id="SSF51730">
    <property type="entry name" value="FAD-linked oxidoreductase"/>
    <property type="match status" value="1"/>
</dbReference>
<reference evidence="8 9" key="1">
    <citation type="submission" date="2017-04" db="EMBL/GenBank/DDBJ databases">
        <title>Genome sequencing of [Candida] sorbophila.</title>
        <authorList>
            <person name="Ahn J.O."/>
        </authorList>
    </citation>
    <scope>NUCLEOTIDE SEQUENCE [LARGE SCALE GENOMIC DNA]</scope>
    <source>
        <strain evidence="8 9">DS02</strain>
    </source>
</reference>
<dbReference type="STRING" id="45607.A0A2T0FJX9"/>
<evidence type="ECO:0000256" key="6">
    <source>
        <dbReference type="SAM" id="MobiDB-lite"/>
    </source>
</evidence>
<dbReference type="AlphaFoldDB" id="A0A2T0FJX9"/>
<evidence type="ECO:0000256" key="1">
    <source>
        <dbReference type="ARBA" id="ARBA00005869"/>
    </source>
</evidence>
<dbReference type="InterPro" id="IPR002872">
    <property type="entry name" value="Proline_DH_dom"/>
</dbReference>
<keyword evidence="9" id="KW-1185">Reference proteome</keyword>
<feature type="domain" description="Proline dehydrogenase" evidence="7">
    <location>
        <begin position="112"/>
        <end position="435"/>
    </location>
</feature>
<dbReference type="PANTHER" id="PTHR13914">
    <property type="entry name" value="PROLINE OXIDASE"/>
    <property type="match status" value="1"/>
</dbReference>
<gene>
    <name evidence="8" type="ORF">B9G98_02924</name>
</gene>
<evidence type="ECO:0000256" key="4">
    <source>
        <dbReference type="ARBA" id="ARBA00023062"/>
    </source>
</evidence>
<protein>
    <recommendedName>
        <fullName evidence="2 5">Proline dehydrogenase</fullName>
        <ecNumber evidence="2 5">1.5.5.2</ecNumber>
    </recommendedName>
</protein>
<evidence type="ECO:0000313" key="8">
    <source>
        <dbReference type="EMBL" id="PRT55304.1"/>
    </source>
</evidence>
<evidence type="ECO:0000256" key="2">
    <source>
        <dbReference type="ARBA" id="ARBA00012695"/>
    </source>
</evidence>
<comment type="cofactor">
    <cofactor evidence="5">
        <name>FAD</name>
        <dbReference type="ChEBI" id="CHEBI:57692"/>
    </cofactor>
</comment>
<sequence length="460" mass="51428">MFRKQFRPLGPLARYVSTRPRKAAVSMAPPPLRMNPLESAGKTPKGEPSMDNFLKRIGSSDLLWFTLLSVVTASPFLTRVAMAAMPITPDFLIKSVVYPIYCGGENYDEVRATGRKLLNRGVSNMMLSYSVEDAEGTASAETFENSLRAINGSVAGVFAKHNKESQELYETSAINTPPASGYIALKPTGLMPNSAEILANYNKPEFADKWEQYLNVCRSICQNAVDHGEGKVVIVFDAEKVWLQDGVYAAQREMMKEFNRDGQVVVCGTVQMYLQKSYQFLNNEIELAKKGNYQVAMKLVRGAYIRSEPNRMQDIHVTKEATDKSFNDGSNLMLDYIVQGWNNPTKPSPVGQLVVASHNFDSCNMIDARMKREAPVGFDHAKDCSVVFAQLLGMNDHQTCDLTDRGLKVIKYVPWGPVKETKDYLHRRLEENTDAARGGWSNVFAGVNEMVRRAFRVSRA</sequence>
<dbReference type="RefSeq" id="XP_024665249.1">
    <property type="nucleotide sequence ID" value="XM_024809481.1"/>
</dbReference>
<proteinExistence type="inferred from homology"/>
<dbReference type="Proteomes" id="UP000238350">
    <property type="component" value="Unassembled WGS sequence"/>
</dbReference>
<dbReference type="OrthoDB" id="5464at2759"/>
<dbReference type="Gene3D" id="3.20.20.220">
    <property type="match status" value="1"/>
</dbReference>
<name>A0A2T0FJX9_9ASCO</name>
<dbReference type="GeneID" id="36516672"/>
<dbReference type="PANTHER" id="PTHR13914:SF0">
    <property type="entry name" value="PROLINE DEHYDROGENASE 1, MITOCHONDRIAL"/>
    <property type="match status" value="1"/>
</dbReference>